<evidence type="ECO:0000313" key="1">
    <source>
        <dbReference type="EMBL" id="PMP31599.1"/>
    </source>
</evidence>
<sequence>MPVQEVDNVEVLMTSRKLSAGGWLATEMSFKDVGIEIYAGANTRALASRGAGARFIAFSVRQ</sequence>
<reference evidence="1" key="2">
    <citation type="journal article" date="2018" name="Nature">
        <title>A major lineage of non-tailed dsDNA viruses as unrecognized killers of marine bacteria.</title>
        <authorList>
            <person name="Kauffman K.M."/>
            <person name="Hussain F.A."/>
            <person name="Yang J."/>
            <person name="Arevalo P."/>
            <person name="Brown J.M."/>
            <person name="Chang W.K."/>
            <person name="VanInsberghe D."/>
            <person name="Elsherbini J."/>
            <person name="Sharma R.S."/>
            <person name="Cutler M.B."/>
            <person name="Kelly L."/>
            <person name="Polz M.F."/>
        </authorList>
    </citation>
    <scope>NUCLEOTIDE SEQUENCE</scope>
    <source>
        <strain evidence="1">10N.222.46.E12</strain>
    </source>
</reference>
<accession>A0A7Z1MLG6</accession>
<comment type="caution">
    <text evidence="1">The sequence shown here is derived from an EMBL/GenBank/DDBJ whole genome shotgun (WGS) entry which is preliminary data.</text>
</comment>
<dbReference type="AlphaFoldDB" id="A0A7Z1MLG6"/>
<organism evidence="1">
    <name type="scientific">Vibrio cyclitrophicus</name>
    <dbReference type="NCBI Taxonomy" id="47951"/>
    <lineage>
        <taxon>Bacteria</taxon>
        <taxon>Pseudomonadati</taxon>
        <taxon>Pseudomonadota</taxon>
        <taxon>Gammaproteobacteria</taxon>
        <taxon>Vibrionales</taxon>
        <taxon>Vibrionaceae</taxon>
        <taxon>Vibrio</taxon>
    </lineage>
</organism>
<gene>
    <name evidence="1" type="ORF">BCS90_11440</name>
</gene>
<dbReference type="EMBL" id="MDBS01000017">
    <property type="protein sequence ID" value="PMP31599.1"/>
    <property type="molecule type" value="Genomic_DNA"/>
</dbReference>
<name>A0A7Z1MLG6_9VIBR</name>
<protein>
    <submittedName>
        <fullName evidence="1">Uncharacterized protein</fullName>
    </submittedName>
</protein>
<reference evidence="1" key="1">
    <citation type="submission" date="2016-07" db="EMBL/GenBank/DDBJ databases">
        <authorList>
            <person name="Kauffman K."/>
            <person name="Arevalo P."/>
            <person name="Polz M.F."/>
        </authorList>
    </citation>
    <scope>NUCLEOTIDE SEQUENCE</scope>
    <source>
        <strain evidence="1">10N.222.46.E12</strain>
    </source>
</reference>
<proteinExistence type="predicted"/>